<dbReference type="Pfam" id="PF00582">
    <property type="entry name" value="Usp"/>
    <property type="match status" value="2"/>
</dbReference>
<feature type="domain" description="UspA" evidence="4">
    <location>
        <begin position="159"/>
        <end position="291"/>
    </location>
</feature>
<dbReference type="PANTHER" id="PTHR46268:SF27">
    <property type="entry name" value="UNIVERSAL STRESS PROTEIN RV2623"/>
    <property type="match status" value="1"/>
</dbReference>
<keyword evidence="6" id="KW-1185">Reference proteome</keyword>
<dbReference type="PRINTS" id="PR01438">
    <property type="entry name" value="UNVRSLSTRESS"/>
</dbReference>
<keyword evidence="3" id="KW-0067">ATP-binding</keyword>
<dbReference type="Proteomes" id="UP000025947">
    <property type="component" value="Unassembled WGS sequence"/>
</dbReference>
<dbReference type="AlphaFoldDB" id="A0A051U0Y1"/>
<dbReference type="HOGENOM" id="CLU_049301_2_3_11"/>
<dbReference type="PANTHER" id="PTHR46268">
    <property type="entry name" value="STRESS RESPONSE PROTEIN NHAX"/>
    <property type="match status" value="1"/>
</dbReference>
<evidence type="ECO:0000256" key="3">
    <source>
        <dbReference type="ARBA" id="ARBA00022840"/>
    </source>
</evidence>
<evidence type="ECO:0000256" key="2">
    <source>
        <dbReference type="ARBA" id="ARBA00022741"/>
    </source>
</evidence>
<dbReference type="EMBL" id="JLXW01000008">
    <property type="protein sequence ID" value="KBZ62261.1"/>
    <property type="molecule type" value="Genomic_DNA"/>
</dbReference>
<evidence type="ECO:0000313" key="6">
    <source>
        <dbReference type="Proteomes" id="UP000025947"/>
    </source>
</evidence>
<dbReference type="GO" id="GO:0005524">
    <property type="term" value="F:ATP binding"/>
    <property type="evidence" value="ECO:0007669"/>
    <property type="project" value="UniProtKB-KW"/>
</dbReference>
<dbReference type="InterPro" id="IPR014729">
    <property type="entry name" value="Rossmann-like_a/b/a_fold"/>
</dbReference>
<name>A0A051U0Y1_9MYCO</name>
<evidence type="ECO:0000259" key="4">
    <source>
        <dbReference type="Pfam" id="PF00582"/>
    </source>
</evidence>
<gene>
    <name evidence="5" type="ORF">K875_03182</name>
</gene>
<keyword evidence="2" id="KW-0547">Nucleotide-binding</keyword>
<dbReference type="Gene3D" id="3.40.50.620">
    <property type="entry name" value="HUPs"/>
    <property type="match status" value="2"/>
</dbReference>
<reference evidence="5 6" key="1">
    <citation type="submission" date="2014-04" db="EMBL/GenBank/DDBJ databases">
        <title>The Genome Sequence of Mycobacterium tuberculosis TKK-01-0051.</title>
        <authorList>
            <consortium name="The Broad Institute Genomics Platform"/>
            <consortium name="The Broad Institute Genome Sequencing Center for Infectious Disease"/>
            <person name="Earl A.M."/>
            <person name="Cohen K."/>
            <person name="Pym A."/>
            <person name="Bishai W."/>
            <person name="Maharaj K."/>
            <person name="Desjardins C."/>
            <person name="Abeel T."/>
            <person name="Young S."/>
            <person name="Zeng Q."/>
            <person name="Gargeya S."/>
            <person name="Abouelleil A."/>
            <person name="Alvarado L."/>
            <person name="Chapman S.B."/>
            <person name="Gainer-Dewar J."/>
            <person name="Goldberg J."/>
            <person name="Griggs A."/>
            <person name="Gujja S."/>
            <person name="Hansen M."/>
            <person name="Howarth C."/>
            <person name="Imamovic A."/>
            <person name="Larimer J."/>
            <person name="Murphy C."/>
            <person name="Naylor J."/>
            <person name="Pearson M."/>
            <person name="Poon T.W."/>
            <person name="Priest M."/>
            <person name="Roberts A."/>
            <person name="Saif S."/>
            <person name="Shea T."/>
            <person name="Sykes S."/>
            <person name="Wortman J."/>
            <person name="Nusbaum C."/>
            <person name="Birren B."/>
        </authorList>
    </citation>
    <scope>NUCLEOTIDE SEQUENCE [LARGE SCALE GENOMIC DNA]</scope>
    <source>
        <strain evidence="5 6">TKK-01-0051</strain>
    </source>
</reference>
<dbReference type="CDD" id="cd23944">
    <property type="entry name" value="USP_Rv2623_repeat1"/>
    <property type="match status" value="1"/>
</dbReference>
<evidence type="ECO:0000313" key="5">
    <source>
        <dbReference type="EMBL" id="KBZ62261.1"/>
    </source>
</evidence>
<comment type="similarity">
    <text evidence="1">Belongs to the universal stress protein A family.</text>
</comment>
<dbReference type="PATRIC" id="fig|1324261.3.peg.3212"/>
<accession>A0A051U0Y1</accession>
<evidence type="ECO:0000256" key="1">
    <source>
        <dbReference type="ARBA" id="ARBA00008791"/>
    </source>
</evidence>
<comment type="caution">
    <text evidence="5">The sequence shown here is derived from an EMBL/GenBank/DDBJ whole genome shotgun (WGS) entry which is preliminary data.</text>
</comment>
<dbReference type="InterPro" id="IPR006016">
    <property type="entry name" value="UspA"/>
</dbReference>
<proteinExistence type="inferred from homology"/>
<dbReference type="InterPro" id="IPR006015">
    <property type="entry name" value="Universal_stress_UspA"/>
</dbReference>
<protein>
    <recommendedName>
        <fullName evidence="4">UspA domain-containing protein</fullName>
    </recommendedName>
</protein>
<dbReference type="SUPFAM" id="SSF52402">
    <property type="entry name" value="Adenine nucleotide alpha hydrolases-like"/>
    <property type="match status" value="2"/>
</dbReference>
<sequence length="293" mass="30933">MLETKDRGILVCVDGSVAAEAAVGWGAGEAGLRDLPITLMHAVAPVLVGWPVGQLYADMPQWQREAAQRVMDQAHKMVTAKVIDPTPREIRTEIVYSAIVPALIDASKDASMIVVGSQGLGALGRLLLGSVTAGLLQHAHCPVAVIHSEAGAMPAANAPVLVGTDGSPASEAAISLAFDEASRRGVGLVALHAWSDVGVFPMLGMDWRDREAEGHQVLAERLAGWQEQYPDVRVKRLIVCDRPSRWLLDEAEHAQLVVVGSHGRGGFAGMLLGSVGRHVAEAAAVPVIVTRGR</sequence>
<organism evidence="5 6">
    <name type="scientific">Mycobacterium [tuberculosis] TKK-01-0051</name>
    <dbReference type="NCBI Taxonomy" id="1324261"/>
    <lineage>
        <taxon>Bacteria</taxon>
        <taxon>Bacillati</taxon>
        <taxon>Actinomycetota</taxon>
        <taxon>Actinomycetes</taxon>
        <taxon>Mycobacteriales</taxon>
        <taxon>Mycobacteriaceae</taxon>
        <taxon>Mycobacterium</taxon>
        <taxon>Mycobacterium avium complex (MAC)</taxon>
    </lineage>
</organism>
<feature type="domain" description="UspA" evidence="4">
    <location>
        <begin position="9"/>
        <end position="147"/>
    </location>
</feature>